<name>A0A133ZGH2_9FIRM</name>
<reference evidence="2" key="1">
    <citation type="submission" date="2016-01" db="EMBL/GenBank/DDBJ databases">
        <authorList>
            <person name="Mitreva M."/>
            <person name="Pepin K.H."/>
            <person name="Mihindukulasuriya K.A."/>
            <person name="Fulton R."/>
            <person name="Fronick C."/>
            <person name="O'Laughlin M."/>
            <person name="Miner T."/>
            <person name="Herter B."/>
            <person name="Rosa B.A."/>
            <person name="Cordes M."/>
            <person name="Tomlinson C."/>
            <person name="Wollam A."/>
            <person name="Palsikar V.B."/>
            <person name="Mardis E.R."/>
            <person name="Wilson R.K."/>
        </authorList>
    </citation>
    <scope>NUCLEOTIDE SEQUENCE [LARGE SCALE GENOMIC DNA]</scope>
    <source>
        <strain evidence="2">DNF00896</strain>
    </source>
</reference>
<evidence type="ECO:0000313" key="1">
    <source>
        <dbReference type="EMBL" id="KXB54520.1"/>
    </source>
</evidence>
<accession>A0A133ZGH2</accession>
<evidence type="ECO:0000313" key="2">
    <source>
        <dbReference type="Proteomes" id="UP000070394"/>
    </source>
</evidence>
<evidence type="ECO:0008006" key="3">
    <source>
        <dbReference type="Google" id="ProtNLM"/>
    </source>
</evidence>
<dbReference type="Proteomes" id="UP000070394">
    <property type="component" value="Unassembled WGS sequence"/>
</dbReference>
<sequence length="127" mass="14468">MKEENDYSPRRGWTLEEIATLSELKAAGTKIVKIAEALGRKSVSVSAKIIAMGADLYNRETWKNYTSRTLPWTKEELRIVKEIMQSGGDAKNAALKVPHSPNEIYRKMSFMGKDFFDDSTWDKYATD</sequence>
<dbReference type="PATRIC" id="fig|467210.3.peg.2351"/>
<dbReference type="EMBL" id="LSDA01000126">
    <property type="protein sequence ID" value="KXB54520.1"/>
    <property type="molecule type" value="Genomic_DNA"/>
</dbReference>
<dbReference type="RefSeq" id="WP_060931960.1">
    <property type="nucleotide sequence ID" value="NZ_KQ959842.1"/>
</dbReference>
<keyword evidence="2" id="KW-1185">Reference proteome</keyword>
<comment type="caution">
    <text evidence="1">The sequence shown here is derived from an EMBL/GenBank/DDBJ whole genome shotgun (WGS) entry which is preliminary data.</text>
</comment>
<proteinExistence type="predicted"/>
<protein>
    <recommendedName>
        <fullName evidence="3">Myb-like domain-containing protein</fullName>
    </recommendedName>
</protein>
<dbReference type="STRING" id="467210.HMPREF1866_02372"/>
<organism evidence="1 2">
    <name type="scientific">Lachnoanaerobaculum saburreum</name>
    <dbReference type="NCBI Taxonomy" id="467210"/>
    <lineage>
        <taxon>Bacteria</taxon>
        <taxon>Bacillati</taxon>
        <taxon>Bacillota</taxon>
        <taxon>Clostridia</taxon>
        <taxon>Lachnospirales</taxon>
        <taxon>Lachnospiraceae</taxon>
        <taxon>Lachnoanaerobaculum</taxon>
    </lineage>
</organism>
<dbReference type="AlphaFoldDB" id="A0A133ZGH2"/>
<dbReference type="OrthoDB" id="9917462at2"/>
<gene>
    <name evidence="1" type="ORF">HMPREF1866_02372</name>
</gene>